<proteinExistence type="predicted"/>
<reference evidence="1" key="2">
    <citation type="journal article" date="2023" name="Int. J. Mol. Sci.">
        <title>De Novo Assembly and Annotation of 11 Diverse Shrub Willow (Salix) Genomes Reveals Novel Gene Organization in Sex-Linked Regions.</title>
        <authorList>
            <person name="Hyden B."/>
            <person name="Feng K."/>
            <person name="Yates T.B."/>
            <person name="Jawdy S."/>
            <person name="Cereghino C."/>
            <person name="Smart L.B."/>
            <person name="Muchero W."/>
        </authorList>
    </citation>
    <scope>NUCLEOTIDE SEQUENCE [LARGE SCALE GENOMIC DNA]</scope>
    <source>
        <tissue evidence="1">Shoot tip</tissue>
    </source>
</reference>
<evidence type="ECO:0000313" key="1">
    <source>
        <dbReference type="EMBL" id="KAJ6730140.1"/>
    </source>
</evidence>
<dbReference type="OrthoDB" id="661559at2759"/>
<organism evidence="1 2">
    <name type="scientific">Salix viminalis</name>
    <name type="common">Common osier</name>
    <name type="synonym">Basket willow</name>
    <dbReference type="NCBI Taxonomy" id="40686"/>
    <lineage>
        <taxon>Eukaryota</taxon>
        <taxon>Viridiplantae</taxon>
        <taxon>Streptophyta</taxon>
        <taxon>Embryophyta</taxon>
        <taxon>Tracheophyta</taxon>
        <taxon>Spermatophyta</taxon>
        <taxon>Magnoliopsida</taxon>
        <taxon>eudicotyledons</taxon>
        <taxon>Gunneridae</taxon>
        <taxon>Pentapetalae</taxon>
        <taxon>rosids</taxon>
        <taxon>fabids</taxon>
        <taxon>Malpighiales</taxon>
        <taxon>Salicaceae</taxon>
        <taxon>Saliceae</taxon>
        <taxon>Salix</taxon>
    </lineage>
</organism>
<name>A0A9Q0ZD46_SALVM</name>
<dbReference type="PANTHER" id="PTHR33181:SF4">
    <property type="entry name" value="OVULE PROTEIN"/>
    <property type="match status" value="1"/>
</dbReference>
<keyword evidence="2" id="KW-1185">Reference proteome</keyword>
<gene>
    <name evidence="1" type="ORF">OIU85_020981</name>
</gene>
<dbReference type="EMBL" id="JAPFFL010000004">
    <property type="protein sequence ID" value="KAJ6730140.1"/>
    <property type="molecule type" value="Genomic_DNA"/>
</dbReference>
<dbReference type="AlphaFoldDB" id="A0A9Q0ZD46"/>
<dbReference type="PANTHER" id="PTHR33181">
    <property type="entry name" value="OS01G0778500 PROTEIN"/>
    <property type="match status" value="1"/>
</dbReference>
<comment type="caution">
    <text evidence="1">The sequence shown here is derived from an EMBL/GenBank/DDBJ whole genome shotgun (WGS) entry which is preliminary data.</text>
</comment>
<sequence>MSLPKRERCEREQGSNGEVVLFVIYIPNAVLKSARSFLISLYYLSSEGGREAGKTSPMELYDKLRKVWNGIALRLSIRKRGQLKLRHDVRACEYADVHVMWKMLKRNETETVQFSRKRENKSLWRSFHWASWDKVEHLEVWGFQQKERNLRAGGIIILSLRETMSD</sequence>
<accession>A0A9Q0ZD46</accession>
<evidence type="ECO:0000313" key="2">
    <source>
        <dbReference type="Proteomes" id="UP001151529"/>
    </source>
</evidence>
<reference evidence="1" key="1">
    <citation type="submission" date="2022-11" db="EMBL/GenBank/DDBJ databases">
        <authorList>
            <person name="Hyden B.L."/>
            <person name="Feng K."/>
            <person name="Yates T."/>
            <person name="Jawdy S."/>
            <person name="Smart L.B."/>
            <person name="Muchero W."/>
        </authorList>
    </citation>
    <scope>NUCLEOTIDE SEQUENCE</scope>
    <source>
        <tissue evidence="1">Shoot tip</tissue>
    </source>
</reference>
<dbReference type="Proteomes" id="UP001151529">
    <property type="component" value="Chromosome 2"/>
</dbReference>
<protein>
    <submittedName>
        <fullName evidence="1">Uncharacterized protein</fullName>
    </submittedName>
</protein>